<dbReference type="PANTHER" id="PTHR48098">
    <property type="entry name" value="ENTEROCHELIN ESTERASE-RELATED"/>
    <property type="match status" value="1"/>
</dbReference>
<dbReference type="Gene3D" id="3.40.50.1820">
    <property type="entry name" value="alpha/beta hydrolase"/>
    <property type="match status" value="1"/>
</dbReference>
<accession>A0A6A9QKI6</accession>
<comment type="caution">
    <text evidence="1">The sequence shown here is derived from an EMBL/GenBank/DDBJ whole genome shotgun (WGS) entry which is preliminary data.</text>
</comment>
<proteinExistence type="predicted"/>
<sequence length="316" mass="36439">MNYVIEKIESESLKDNVVGDPSTREILTFLPPENDQKPFLLIELAGLNWKPVISNKFGQIIGKLFSSKKLKRSIVINPNFKTKIYVNQYINSPILGSYENFIINELITYFREKYDVEKVALFGKSSGGFGAYTLAVRHPDIINGFANHFGDSCFEYMYIQDFLYTNKLFRSECVKNWLNSVLKGKQLSEDEMRAVNVIGSAFFYSPNLRSEIMSDLPIDLETGGIEVETWAKWLSFDPAKNVEKHLESLSKLKGIYLDVGTKDEYNLFVGIRTLHKKMAKMKIQHKYCEFEGGHFGNSSRYEYSLPYLEERLSEQL</sequence>
<evidence type="ECO:0000313" key="2">
    <source>
        <dbReference type="Proteomes" id="UP000470772"/>
    </source>
</evidence>
<keyword evidence="2" id="KW-1185">Reference proteome</keyword>
<dbReference type="EMBL" id="WGGD01000005">
    <property type="protein sequence ID" value="MUN28629.1"/>
    <property type="molecule type" value="Genomic_DNA"/>
</dbReference>
<keyword evidence="1" id="KW-0378">Hydrolase</keyword>
<gene>
    <name evidence="1" type="ORF">GC250_04040</name>
</gene>
<dbReference type="GO" id="GO:0016787">
    <property type="term" value="F:hydrolase activity"/>
    <property type="evidence" value="ECO:0007669"/>
    <property type="project" value="UniProtKB-KW"/>
</dbReference>
<dbReference type="Pfam" id="PF00756">
    <property type="entry name" value="Esterase"/>
    <property type="match status" value="1"/>
</dbReference>
<name>A0A6A9QKI6_SULME</name>
<evidence type="ECO:0000313" key="1">
    <source>
        <dbReference type="EMBL" id="MUN28629.1"/>
    </source>
</evidence>
<dbReference type="InterPro" id="IPR050583">
    <property type="entry name" value="Mycobacterial_A85_antigen"/>
</dbReference>
<dbReference type="AlphaFoldDB" id="A0A6A9QKI6"/>
<dbReference type="SUPFAM" id="SSF53474">
    <property type="entry name" value="alpha/beta-Hydrolases"/>
    <property type="match status" value="1"/>
</dbReference>
<organism evidence="1 2">
    <name type="scientific">Sulfuracidifex metallicus DSM 6482 = JCM 9184</name>
    <dbReference type="NCBI Taxonomy" id="523847"/>
    <lineage>
        <taxon>Archaea</taxon>
        <taxon>Thermoproteota</taxon>
        <taxon>Thermoprotei</taxon>
        <taxon>Sulfolobales</taxon>
        <taxon>Sulfolobaceae</taxon>
        <taxon>Sulfuracidifex</taxon>
    </lineage>
</organism>
<dbReference type="OrthoDB" id="39489at2157"/>
<reference evidence="1 2" key="1">
    <citation type="submission" date="2019-10" db="EMBL/GenBank/DDBJ databases">
        <title>Sequencing and Assembly of Multiple Reported Metal-Biooxidizing Members of the Extremely Thermoacidophilic Archaeal Family Sulfolobaceae.</title>
        <authorList>
            <person name="Counts J.A."/>
            <person name="Kelly R.M."/>
        </authorList>
    </citation>
    <scope>NUCLEOTIDE SEQUENCE [LARGE SCALE GENOMIC DNA]</scope>
    <source>
        <strain evidence="1 2">DSM 6482</strain>
    </source>
</reference>
<dbReference type="InterPro" id="IPR029058">
    <property type="entry name" value="AB_hydrolase_fold"/>
</dbReference>
<dbReference type="InterPro" id="IPR000801">
    <property type="entry name" value="Esterase-like"/>
</dbReference>
<dbReference type="Proteomes" id="UP000470772">
    <property type="component" value="Unassembled WGS sequence"/>
</dbReference>
<protein>
    <submittedName>
        <fullName evidence="1">Hydrolase</fullName>
    </submittedName>
</protein>